<dbReference type="Pfam" id="PF02621">
    <property type="entry name" value="VitK2_biosynth"/>
    <property type="match status" value="1"/>
</dbReference>
<name>A0A0A8HTI4_CAMLA</name>
<sequence>MNKKISVAHSPDADDIFMYMAIKFGWIGKAYKYENTALDIQTLNELALQNIYDVSAISFALYPLIASEYALLKTAVSFGEGYGPKLIKKKNKKLKPNFKVALSGAHTTNALIFRIKYPQARIVYKNFLEIEKAVLEDEVDAGVLIHESILEFDSSLCVEAELWDIWQELAKDDLPLPLGGMALRRSLPLNDAIAVEKDLIKAVEVADHNRKILASMLLERDLIRVDAQKLDVYLNLYANKNSINMNDKQYNAIDKLFELGFNHGFYEKLIKSKDYLIPSEYEEFRNS</sequence>
<evidence type="ECO:0000256" key="4">
    <source>
        <dbReference type="HAMAP-Rule" id="MF_00996"/>
    </source>
</evidence>
<comment type="function">
    <text evidence="4">Catalyzes the conversion of cyclic dehypoxanthine futalosine (cyclic DHFL) into 1,4-dihydroxy-6-naphthoate, a step in the biosynthesis of menaquinone (MK, vitamin K2).</text>
</comment>
<dbReference type="GO" id="GO:0016830">
    <property type="term" value="F:carbon-carbon lyase activity"/>
    <property type="evidence" value="ECO:0007669"/>
    <property type="project" value="UniProtKB-UniRule"/>
</dbReference>
<dbReference type="EMBL" id="CP007775">
    <property type="protein sequence ID" value="AJD01058.1"/>
    <property type="molecule type" value="Genomic_DNA"/>
</dbReference>
<dbReference type="UniPathway" id="UPA00079"/>
<dbReference type="RefSeq" id="WP_039625163.1">
    <property type="nucleotide sequence ID" value="NZ_CP007775.1"/>
</dbReference>
<comment type="catalytic activity">
    <reaction evidence="4">
        <text>cyclic dehypoxanthinylfutalosinate = 1,4-dihydroxy-6-naphthoate + dihydroxyacetone</text>
        <dbReference type="Rhea" id="RHEA:33087"/>
        <dbReference type="ChEBI" id="CHEBI:16016"/>
        <dbReference type="ChEBI" id="CHEBI:64254"/>
        <dbReference type="ChEBI" id="CHEBI:64270"/>
        <dbReference type="EC" id="4.1.99.29"/>
    </reaction>
</comment>
<dbReference type="HAMAP" id="MF_00996">
    <property type="entry name" value="MqnD"/>
    <property type="match status" value="1"/>
</dbReference>
<dbReference type="InterPro" id="IPR030869">
    <property type="entry name" value="MqnD"/>
</dbReference>
<dbReference type="AlphaFoldDB" id="A0A0A8HTI4"/>
<dbReference type="Proteomes" id="UP000031130">
    <property type="component" value="Chromosome"/>
</dbReference>
<dbReference type="PANTHER" id="PTHR37167">
    <property type="entry name" value="1,4-DIHYDROXY-6-NAPHTOATE SYNTHASE"/>
    <property type="match status" value="1"/>
</dbReference>
<dbReference type="HOGENOM" id="CLU_070326_0_0_7"/>
<evidence type="ECO:0000256" key="1">
    <source>
        <dbReference type="ARBA" id="ARBA00004863"/>
    </source>
</evidence>
<dbReference type="SUPFAM" id="SSF53850">
    <property type="entry name" value="Periplasmic binding protein-like II"/>
    <property type="match status" value="1"/>
</dbReference>
<comment type="similarity">
    <text evidence="4">Belongs to the MqnA/MqnD family. MqnD subfamily.</text>
</comment>
<evidence type="ECO:0000256" key="3">
    <source>
        <dbReference type="ARBA" id="ARBA00023239"/>
    </source>
</evidence>
<proteinExistence type="inferred from homology"/>
<protein>
    <recommendedName>
        <fullName evidence="4">1,4-dihydroxy-6-naphtoate synthase</fullName>
        <ecNumber evidence="4">4.1.99.29</ecNumber>
    </recommendedName>
    <alternativeName>
        <fullName evidence="4">Menaquinone biosynthetic enzyme MqnD</fullName>
    </alternativeName>
</protein>
<reference evidence="5 6" key="1">
    <citation type="journal article" date="2014" name="Genome Biol. Evol.">
        <title>Comparative Genomics of the Campylobacter lari Group.</title>
        <authorList>
            <person name="Miller W.G."/>
            <person name="Yee E."/>
            <person name="Chapman M.H."/>
            <person name="Smith T.P."/>
            <person name="Bono J.L."/>
            <person name="Huynh S."/>
            <person name="Parker C.T."/>
            <person name="Vandamme P."/>
            <person name="Luong K."/>
            <person name="Korlach J."/>
        </authorList>
    </citation>
    <scope>NUCLEOTIDE SEQUENCE [LARGE SCALE GENOMIC DNA]</scope>
    <source>
        <strain evidence="6">RM3659</strain>
    </source>
</reference>
<organism evidence="5 6">
    <name type="scientific">Campylobacter lari NCTC 11845</name>
    <dbReference type="NCBI Taxonomy" id="1388749"/>
    <lineage>
        <taxon>Bacteria</taxon>
        <taxon>Pseudomonadati</taxon>
        <taxon>Campylobacterota</taxon>
        <taxon>Epsilonproteobacteria</taxon>
        <taxon>Campylobacterales</taxon>
        <taxon>Campylobacteraceae</taxon>
        <taxon>Campylobacter</taxon>
    </lineage>
</organism>
<dbReference type="PANTHER" id="PTHR37167:SF1">
    <property type="entry name" value="1,4-DIHYDROXY-6-NAPHTOATE SYNTHASE"/>
    <property type="match status" value="1"/>
</dbReference>
<dbReference type="OrthoDB" id="9809439at2"/>
<evidence type="ECO:0000256" key="2">
    <source>
        <dbReference type="ARBA" id="ARBA00022428"/>
    </source>
</evidence>
<dbReference type="GO" id="GO:0009234">
    <property type="term" value="P:menaquinone biosynthetic process"/>
    <property type="evidence" value="ECO:0007669"/>
    <property type="project" value="UniProtKB-UniRule"/>
</dbReference>
<gene>
    <name evidence="4 5" type="primary">mqnD</name>
    <name evidence="5" type="ORF">UPTC3659_0172</name>
</gene>
<feature type="active site" description="Proton acceptor" evidence="4">
    <location>
        <position position="146"/>
    </location>
</feature>
<dbReference type="KEGG" id="cln:UPTC3659_0172"/>
<comment type="pathway">
    <text evidence="1 4">Quinol/quinone metabolism; menaquinone biosynthesis.</text>
</comment>
<evidence type="ECO:0000313" key="6">
    <source>
        <dbReference type="Proteomes" id="UP000031130"/>
    </source>
</evidence>
<dbReference type="InterPro" id="IPR003773">
    <property type="entry name" value="Menaquinone_biosynth"/>
</dbReference>
<dbReference type="EC" id="4.1.99.29" evidence="4"/>
<comment type="caution">
    <text evidence="4">Lacks conserved residue(s) required for the propagation of feature annotation.</text>
</comment>
<keyword evidence="3 4" id="KW-0456">Lyase</keyword>
<dbReference type="Gene3D" id="3.40.190.10">
    <property type="entry name" value="Periplasmic binding protein-like II"/>
    <property type="match status" value="2"/>
</dbReference>
<accession>A0A0A8HTI4</accession>
<keyword evidence="2 4" id="KW-0474">Menaquinone biosynthesis</keyword>
<evidence type="ECO:0000313" key="5">
    <source>
        <dbReference type="EMBL" id="AJD01058.1"/>
    </source>
</evidence>